<proteinExistence type="predicted"/>
<dbReference type="Proteomes" id="UP001498421">
    <property type="component" value="Unassembled WGS sequence"/>
</dbReference>
<reference evidence="3 4" key="1">
    <citation type="journal article" date="2025" name="Microbiol. Resour. Announc.">
        <title>Draft genome sequences for Neonectria magnoliae and Neonectria punicea, canker pathogens of Liriodendron tulipifera and Acer saccharum in West Virginia.</title>
        <authorList>
            <person name="Petronek H.M."/>
            <person name="Kasson M.T."/>
            <person name="Metheny A.M."/>
            <person name="Stauder C.M."/>
            <person name="Lovett B."/>
            <person name="Lynch S.C."/>
            <person name="Garnas J.R."/>
            <person name="Kasson L.R."/>
            <person name="Stajich J.E."/>
        </authorList>
    </citation>
    <scope>NUCLEOTIDE SEQUENCE [LARGE SCALE GENOMIC DNA]</scope>
    <source>
        <strain evidence="3 4">NRRL 64651</strain>
    </source>
</reference>
<protein>
    <submittedName>
        <fullName evidence="3">Uncharacterized protein</fullName>
    </submittedName>
</protein>
<gene>
    <name evidence="3" type="ORF">QQZ08_009765</name>
</gene>
<keyword evidence="2" id="KW-1133">Transmembrane helix</keyword>
<feature type="transmembrane region" description="Helical" evidence="2">
    <location>
        <begin position="324"/>
        <end position="344"/>
    </location>
</feature>
<comment type="caution">
    <text evidence="3">The sequence shown here is derived from an EMBL/GenBank/DDBJ whole genome shotgun (WGS) entry which is preliminary data.</text>
</comment>
<accession>A0ABR1HL52</accession>
<feature type="compositionally biased region" description="Low complexity" evidence="1">
    <location>
        <begin position="47"/>
        <end position="68"/>
    </location>
</feature>
<keyword evidence="2" id="KW-0472">Membrane</keyword>
<evidence type="ECO:0000256" key="2">
    <source>
        <dbReference type="SAM" id="Phobius"/>
    </source>
</evidence>
<name>A0ABR1HL52_9HYPO</name>
<feature type="compositionally biased region" description="Polar residues" evidence="1">
    <location>
        <begin position="74"/>
        <end position="113"/>
    </location>
</feature>
<keyword evidence="2" id="KW-0812">Transmembrane</keyword>
<organism evidence="3 4">
    <name type="scientific">Neonectria magnoliae</name>
    <dbReference type="NCBI Taxonomy" id="2732573"/>
    <lineage>
        <taxon>Eukaryota</taxon>
        <taxon>Fungi</taxon>
        <taxon>Dikarya</taxon>
        <taxon>Ascomycota</taxon>
        <taxon>Pezizomycotina</taxon>
        <taxon>Sordariomycetes</taxon>
        <taxon>Hypocreomycetidae</taxon>
        <taxon>Hypocreales</taxon>
        <taxon>Nectriaceae</taxon>
        <taxon>Neonectria</taxon>
    </lineage>
</organism>
<evidence type="ECO:0000313" key="3">
    <source>
        <dbReference type="EMBL" id="KAK7421887.1"/>
    </source>
</evidence>
<keyword evidence="4" id="KW-1185">Reference proteome</keyword>
<dbReference type="EMBL" id="JAZAVK010000115">
    <property type="protein sequence ID" value="KAK7421887.1"/>
    <property type="molecule type" value="Genomic_DNA"/>
</dbReference>
<evidence type="ECO:0000256" key="1">
    <source>
        <dbReference type="SAM" id="MobiDB-lite"/>
    </source>
</evidence>
<feature type="region of interest" description="Disordered" evidence="1">
    <location>
        <begin position="1"/>
        <end position="159"/>
    </location>
</feature>
<sequence length="383" mass="42585">MGLSSAEFPTDRALANVVMSSKKPKSPLRAVDPQPLRSPSPTARGNSYPPTGPGQSQSQSQPESYGQQRYNPEDYNSQNYNSQSYGPQNYATENYTSQGYDSQAYNSQGYNPQNYPPGSAATGPGPVPGIPTSDIPAPGLPVRPTSDSQIPSYGGKTGGGLNGNVGVGLGTSMIDVARPSTQIAPTIIPTSLRDLQALKTNCQFGLREYLSLQRRRQTGDSAMSPYELDSRIREQAYILLGDLRVLQGEVRGLAKVAENHRWRRWIIGGFIAGFIPLIRRFFRRRNDEESQTSSNDTEYAFRKSKGLIEYIKDGLFGTGRWAKLAFMVLAVLYVFSNEVSLRVARTTQKRMKKLCARIERGDPDIDEKDMKVLEGWRWRVLLW</sequence>
<evidence type="ECO:0000313" key="4">
    <source>
        <dbReference type="Proteomes" id="UP001498421"/>
    </source>
</evidence>